<dbReference type="Proteomes" id="UP000266615">
    <property type="component" value="Unassembled WGS sequence"/>
</dbReference>
<dbReference type="NCBIfam" id="NF003814">
    <property type="entry name" value="PRK05406.1-3"/>
    <property type="match status" value="1"/>
</dbReference>
<name>A0A3A4F4Y0_9MICC</name>
<dbReference type="PANTHER" id="PTHR30292">
    <property type="entry name" value="UNCHARACTERIZED PROTEIN YBGL-RELATED"/>
    <property type="match status" value="1"/>
</dbReference>
<dbReference type="InterPro" id="IPR011330">
    <property type="entry name" value="Glyco_hydro/deAcase_b/a-brl"/>
</dbReference>
<reference evidence="1 2" key="1">
    <citation type="submission" date="2018-09" db="EMBL/GenBank/DDBJ databases">
        <title>Nesterenkonia natronophila sp. nov., an alkaliphilic actinobacteriume isolated from a soda lake, and emended description of the genus Nesterenkonia.</title>
        <authorList>
            <person name="Menes R.J."/>
            <person name="Iriarte A."/>
        </authorList>
    </citation>
    <scope>NUCLEOTIDE SEQUENCE [LARGE SCALE GENOMIC DNA]</scope>
    <source>
        <strain evidence="1 2">M8</strain>
    </source>
</reference>
<proteinExistence type="predicted"/>
<dbReference type="RefSeq" id="WP_119901992.1">
    <property type="nucleotide sequence ID" value="NZ_QYZP01000001.1"/>
</dbReference>
<dbReference type="InterPro" id="IPR005501">
    <property type="entry name" value="LamB/YcsF/PxpA-like"/>
</dbReference>
<accession>A0A3A4F4Y0</accession>
<dbReference type="OrthoDB" id="9773478at2"/>
<evidence type="ECO:0000313" key="1">
    <source>
        <dbReference type="EMBL" id="RJN32948.1"/>
    </source>
</evidence>
<organism evidence="1 2">
    <name type="scientific">Nesterenkonia natronophila</name>
    <dbReference type="NCBI Taxonomy" id="2174932"/>
    <lineage>
        <taxon>Bacteria</taxon>
        <taxon>Bacillati</taxon>
        <taxon>Actinomycetota</taxon>
        <taxon>Actinomycetes</taxon>
        <taxon>Micrococcales</taxon>
        <taxon>Micrococcaceae</taxon>
        <taxon>Nesterenkonia</taxon>
    </lineage>
</organism>
<dbReference type="Pfam" id="PF03746">
    <property type="entry name" value="LamB_YcsF"/>
    <property type="match status" value="1"/>
</dbReference>
<keyword evidence="2" id="KW-1185">Reference proteome</keyword>
<evidence type="ECO:0000313" key="2">
    <source>
        <dbReference type="Proteomes" id="UP000266615"/>
    </source>
</evidence>
<dbReference type="Gene3D" id="3.20.20.370">
    <property type="entry name" value="Glycoside hydrolase/deacetylase"/>
    <property type="match status" value="1"/>
</dbReference>
<gene>
    <name evidence="1" type="ORF">D3250_03845</name>
</gene>
<sequence>MVGDLRIDLNADLGEAFGAWSMGEDAAMLAQVSSANIACGFHAGDPETMRTTTVSAARAGVAIGAHVAYRDLTGFGRRFVDAALEELTSDVYYQLCALDGMAVAAGERVRYVKPHGAFYHASHTHTPHATALVEALTLFAEVSGRQLPLLLAPGALAHDLAAERGFATFREVFADRSYNPDGTLVSRRSPGAVITEVPAVVEAMQRFVEEGTIIATDGTVLHMDAESICLHGDTPGAVAMAESVRAALSGAGAKIVSFA</sequence>
<dbReference type="AlphaFoldDB" id="A0A3A4F4Y0"/>
<dbReference type="EMBL" id="QYZP01000001">
    <property type="protein sequence ID" value="RJN32948.1"/>
    <property type="molecule type" value="Genomic_DNA"/>
</dbReference>
<dbReference type="GO" id="GO:0005975">
    <property type="term" value="P:carbohydrate metabolic process"/>
    <property type="evidence" value="ECO:0007669"/>
    <property type="project" value="InterPro"/>
</dbReference>
<dbReference type="SUPFAM" id="SSF88713">
    <property type="entry name" value="Glycoside hydrolase/deacetylase"/>
    <property type="match status" value="1"/>
</dbReference>
<comment type="caution">
    <text evidence="1">The sequence shown here is derived from an EMBL/GenBank/DDBJ whole genome shotgun (WGS) entry which is preliminary data.</text>
</comment>
<dbReference type="PANTHER" id="PTHR30292:SF0">
    <property type="entry name" value="5-OXOPROLINASE SUBUNIT A"/>
    <property type="match status" value="1"/>
</dbReference>
<dbReference type="CDD" id="cd10787">
    <property type="entry name" value="LamB_YcsF_like"/>
    <property type="match status" value="1"/>
</dbReference>
<protein>
    <submittedName>
        <fullName evidence="1">LamB/YcsF family protein</fullName>
    </submittedName>
</protein>
<dbReference type="NCBIfam" id="NF003816">
    <property type="entry name" value="PRK05406.1-5"/>
    <property type="match status" value="1"/>
</dbReference>